<dbReference type="Proteomes" id="UP001499915">
    <property type="component" value="Unassembled WGS sequence"/>
</dbReference>
<dbReference type="PANTHER" id="PTHR47894">
    <property type="entry name" value="HTH-TYPE TRANSCRIPTIONAL REGULATOR GADX"/>
    <property type="match status" value="1"/>
</dbReference>
<reference evidence="6" key="1">
    <citation type="journal article" date="2019" name="Int. J. Syst. Evol. Microbiol.">
        <title>The Global Catalogue of Microorganisms (GCM) 10K type strain sequencing project: providing services to taxonomists for standard genome sequencing and annotation.</title>
        <authorList>
            <consortium name="The Broad Institute Genomics Platform"/>
            <consortium name="The Broad Institute Genome Sequencing Center for Infectious Disease"/>
            <person name="Wu L."/>
            <person name="Ma J."/>
        </authorList>
    </citation>
    <scope>NUCLEOTIDE SEQUENCE [LARGE SCALE GENOMIC DNA]</scope>
    <source>
        <strain evidence="6">JCM 15134</strain>
    </source>
</reference>
<dbReference type="SMART" id="SM00342">
    <property type="entry name" value="HTH_ARAC"/>
    <property type="match status" value="1"/>
</dbReference>
<sequence length="356" mass="39678">MTTSIAFVPTAQVRARSLTGFAELVMRCGGDPDTLLRASGIRPELQDELDAPLAHAQVAQLFERAAAELQVDDFGLQLAEIQGLDVLGPVAAMARNEPTVAEALDAIHRHLAYISTNAEMVVNPEAQPGQAAIFYTMNLPESVPHRQKSELSFAITLNLLKLLAPTQDCSDWVLHFRHTTGLSLDKYQRRFGCRVKLGQPVEGLYFPQTLLQQSIDSADPALAQQIERYVTHIVRRYPLDISMQVCTLLEQQLVSGKCTLKNIAGQLMMSPRSLQRRLKQQDITFDEIADGLRRQRAENLLCHSDEPLESVWSLIGYTEASTFNRACRRWFGQTPLAFRKAFRNTSGNTESSAAMP</sequence>
<name>A0ABP3TGF2_9GAMM</name>
<keyword evidence="3" id="KW-0804">Transcription</keyword>
<evidence type="ECO:0000256" key="3">
    <source>
        <dbReference type="ARBA" id="ARBA00023163"/>
    </source>
</evidence>
<organism evidence="5 6">
    <name type="scientific">Marinobacterium maritimum</name>
    <dbReference type="NCBI Taxonomy" id="500162"/>
    <lineage>
        <taxon>Bacteria</taxon>
        <taxon>Pseudomonadati</taxon>
        <taxon>Pseudomonadota</taxon>
        <taxon>Gammaproteobacteria</taxon>
        <taxon>Oceanospirillales</taxon>
        <taxon>Oceanospirillaceae</taxon>
        <taxon>Marinobacterium</taxon>
    </lineage>
</organism>
<evidence type="ECO:0000313" key="6">
    <source>
        <dbReference type="Proteomes" id="UP001499915"/>
    </source>
</evidence>
<keyword evidence="1" id="KW-0805">Transcription regulation</keyword>
<dbReference type="RefSeq" id="WP_343808337.1">
    <property type="nucleotide sequence ID" value="NZ_BAAAET010000005.1"/>
</dbReference>
<protein>
    <submittedName>
        <fullName evidence="5">AraC family transcriptional regulator</fullName>
    </submittedName>
</protein>
<proteinExistence type="predicted"/>
<gene>
    <name evidence="5" type="ORF">GCM10009104_32040</name>
</gene>
<evidence type="ECO:0000256" key="2">
    <source>
        <dbReference type="ARBA" id="ARBA00023125"/>
    </source>
</evidence>
<dbReference type="InterPro" id="IPR018060">
    <property type="entry name" value="HTH_AraC"/>
</dbReference>
<dbReference type="PROSITE" id="PS01124">
    <property type="entry name" value="HTH_ARAC_FAMILY_2"/>
    <property type="match status" value="1"/>
</dbReference>
<dbReference type="Pfam" id="PF12625">
    <property type="entry name" value="Arabinose_bd"/>
    <property type="match status" value="1"/>
</dbReference>
<keyword evidence="2" id="KW-0238">DNA-binding</keyword>
<evidence type="ECO:0000259" key="4">
    <source>
        <dbReference type="PROSITE" id="PS01124"/>
    </source>
</evidence>
<dbReference type="InterPro" id="IPR032687">
    <property type="entry name" value="AraC-type_N"/>
</dbReference>
<accession>A0ABP3TGF2</accession>
<dbReference type="EMBL" id="BAAAET010000005">
    <property type="protein sequence ID" value="GAA0700607.1"/>
    <property type="molecule type" value="Genomic_DNA"/>
</dbReference>
<comment type="caution">
    <text evidence="5">The sequence shown here is derived from an EMBL/GenBank/DDBJ whole genome shotgun (WGS) entry which is preliminary data.</text>
</comment>
<evidence type="ECO:0000313" key="5">
    <source>
        <dbReference type="EMBL" id="GAA0700607.1"/>
    </source>
</evidence>
<keyword evidence="6" id="KW-1185">Reference proteome</keyword>
<feature type="domain" description="HTH araC/xylS-type" evidence="4">
    <location>
        <begin position="243"/>
        <end position="341"/>
    </location>
</feature>
<dbReference type="InterPro" id="IPR009057">
    <property type="entry name" value="Homeodomain-like_sf"/>
</dbReference>
<evidence type="ECO:0000256" key="1">
    <source>
        <dbReference type="ARBA" id="ARBA00023015"/>
    </source>
</evidence>
<dbReference type="Gene3D" id="1.10.10.60">
    <property type="entry name" value="Homeodomain-like"/>
    <property type="match status" value="1"/>
</dbReference>
<dbReference type="Pfam" id="PF12833">
    <property type="entry name" value="HTH_18"/>
    <property type="match status" value="1"/>
</dbReference>
<dbReference type="PANTHER" id="PTHR47894:SF4">
    <property type="entry name" value="HTH-TYPE TRANSCRIPTIONAL REGULATOR GADX"/>
    <property type="match status" value="1"/>
</dbReference>
<dbReference type="SUPFAM" id="SSF46689">
    <property type="entry name" value="Homeodomain-like"/>
    <property type="match status" value="1"/>
</dbReference>